<dbReference type="OrthoDB" id="684339at2759"/>
<organism evidence="1">
    <name type="scientific">Brachypodium distachyon</name>
    <name type="common">Purple false brome</name>
    <name type="synonym">Trachynia distachya</name>
    <dbReference type="NCBI Taxonomy" id="15368"/>
    <lineage>
        <taxon>Eukaryota</taxon>
        <taxon>Viridiplantae</taxon>
        <taxon>Streptophyta</taxon>
        <taxon>Embryophyta</taxon>
        <taxon>Tracheophyta</taxon>
        <taxon>Spermatophyta</taxon>
        <taxon>Magnoliopsida</taxon>
        <taxon>Liliopsida</taxon>
        <taxon>Poales</taxon>
        <taxon>Poaceae</taxon>
        <taxon>BOP clade</taxon>
        <taxon>Pooideae</taxon>
        <taxon>Stipodae</taxon>
        <taxon>Brachypodieae</taxon>
        <taxon>Brachypodium</taxon>
    </lineage>
</organism>
<reference evidence="1" key="2">
    <citation type="submission" date="2017-06" db="EMBL/GenBank/DDBJ databases">
        <title>WGS assembly of Brachypodium distachyon.</title>
        <authorList>
            <consortium name="The International Brachypodium Initiative"/>
            <person name="Lucas S."/>
            <person name="Harmon-Smith M."/>
            <person name="Lail K."/>
            <person name="Tice H."/>
            <person name="Grimwood J."/>
            <person name="Bruce D."/>
            <person name="Barry K."/>
            <person name="Shu S."/>
            <person name="Lindquist E."/>
            <person name="Wang M."/>
            <person name="Pitluck S."/>
            <person name="Vogel J.P."/>
            <person name="Garvin D.F."/>
            <person name="Mockler T.C."/>
            <person name="Schmutz J."/>
            <person name="Rokhsar D."/>
            <person name="Bevan M.W."/>
        </authorList>
    </citation>
    <scope>NUCLEOTIDE SEQUENCE</scope>
    <source>
        <strain evidence="1">Bd21</strain>
    </source>
</reference>
<accession>A0A2K2DNU6</accession>
<name>A0A2K2DNU6_BRADI</name>
<evidence type="ECO:0000313" key="1">
    <source>
        <dbReference type="EMBL" id="PNT75953.1"/>
    </source>
</evidence>
<dbReference type="Gramene" id="PNT75953">
    <property type="protein sequence ID" value="PNT75953"/>
    <property type="gene ID" value="BRADI_1g42288v3"/>
</dbReference>
<dbReference type="EMBL" id="CM000880">
    <property type="protein sequence ID" value="PNT75953.1"/>
    <property type="molecule type" value="Genomic_DNA"/>
</dbReference>
<keyword evidence="3" id="KW-1185">Reference proteome</keyword>
<dbReference type="EnsemblPlants" id="PNT75953">
    <property type="protein sequence ID" value="PNT75953"/>
    <property type="gene ID" value="BRADI_1g42288v3"/>
</dbReference>
<proteinExistence type="predicted"/>
<sequence length="106" mass="12766">MSIVEAEKREKYKKRRWNVIPASAIDKFDSVEDWWNADRAKISRDLKRHFDGLLIYCLWNVWKERNRRVFNNVSMEEEDVASKAQEDFKSFLWANEVNPVFNGVRV</sequence>
<reference evidence="1 2" key="1">
    <citation type="journal article" date="2010" name="Nature">
        <title>Genome sequencing and analysis of the model grass Brachypodium distachyon.</title>
        <authorList>
            <consortium name="International Brachypodium Initiative"/>
        </authorList>
    </citation>
    <scope>NUCLEOTIDE SEQUENCE [LARGE SCALE GENOMIC DNA]</scope>
    <source>
        <strain evidence="1 2">Bd21</strain>
    </source>
</reference>
<reference evidence="2" key="3">
    <citation type="submission" date="2018-08" db="UniProtKB">
        <authorList>
            <consortium name="EnsemblPlants"/>
        </authorList>
    </citation>
    <scope>IDENTIFICATION</scope>
    <source>
        <strain evidence="2">cv. Bd21</strain>
    </source>
</reference>
<evidence type="ECO:0000313" key="2">
    <source>
        <dbReference type="EnsemblPlants" id="PNT75953"/>
    </source>
</evidence>
<dbReference type="Proteomes" id="UP000008810">
    <property type="component" value="Chromosome 1"/>
</dbReference>
<evidence type="ECO:0000313" key="3">
    <source>
        <dbReference type="Proteomes" id="UP000008810"/>
    </source>
</evidence>
<dbReference type="InParanoid" id="A0A2K2DNU6"/>
<protein>
    <submittedName>
        <fullName evidence="1 2">Uncharacterized protein</fullName>
    </submittedName>
</protein>
<gene>
    <name evidence="1" type="ORF">BRADI_1g42288v3</name>
</gene>
<dbReference type="AlphaFoldDB" id="A0A2K2DNU6"/>